<comment type="similarity">
    <text evidence="1">Belongs to the protein kinase superfamily. NEK Ser/Thr protein kinase family. NIMA subfamily.</text>
</comment>
<sequence>MYWCVSKTSSWASDSIAPKRARYRACCPRRGRWPTTSRPSRTELVLVMNRPVENDHSFELTERYELIRTVGRGLMGVVFEVLDRETGQAVAAKLLTHVQPVDPDRFRRVFEAVGRLDHPHLARPFQLIEHDSSDYFVEQFIDGSDLLTYLRQPPTSEELEALQNREAQAEEGLTDTDEIPPSGPIELDPDFDPETGETSGETPSAHAEDESEDSIELIPPTQKAESAGHTVELVDMIDEASMTGDEGSAAEIIEQIASESSEVQGQTLDLVLLRLERVLPQLVDALEHLHRFRKQHGNLKPTNILVDRSGRCLLTDYGLLQELELLDTDEPPTAVPVDDDEVSSDETVAGVVVAPGPPSEDALATAYAYRAPETLPLDEASPRGDLYALGCVLFEAISGRRPFDGSPEEIRQQQLESEPASLSEIEPHCPASWADLIHGLLDKQPARRPSLADVRDLVEYSESYAVGIPPSAVPEQEFFFGRSELVDDILAEAKHCYQRKRLGVSILRGPAGVGKTAISQAVSYMASRRGWLVLTGKCYNRESLIYQGWDEIAAQLANIFQELPEELRAKADACRRQASSLFPILRFEDDPPPRDISRLEAIDSFRNLLRRLSSQRPLLLLMDDLHWASWDTSALLLDLIGEPHGLRCTVLGTWLDDQADEHHPLLEWIDTAPASVRWLEVTGFSKDEAREYVISAGSHLSLQDQRRVLKRGEFNPLLLEELIHETRSAAPDDEESTAQQLVPDEGAPVTEKLTEVLESRIEALSRRERFVLEVLSVASIPLPGAIISTILDEEFHSAKSVENTARDSINRLLETRFIEAVESHHWDIAYTVSHNIYRSLILGKLRDQRYAHLCGRIADGVRRCWPAAEELRFEYLLRAGQNRDAADSAIRAASAAEARFAYNRAAKLWRWLSDHAGLTSLSPDTDPVAEHARLEFLAHRYADAASLYHEAAGNVEPSLRRATLLRQECEASVRAAYHPQAREALDRALSTVGENYFRGGLFSRLAEVKDRAVAATSRWSDDISEASVDAADDAESMRADIYRLALDMADLLDPAKVEPIRTRLAVLAEKTGDAQLMGLDRLFLAGHTSEQAPSRKHQRILQWLGDAATLFEQAADWEMRGLTEIAMANQYRLVGEFERSEERLVMAAKYFRSSAKSELRQRYLLKLKYADLLLAKGQLDDAEWVGRQLLHFWRADRYVAFRGYQILIPCFLCSGRTALVEHLLEQCRNLLDKTPTNAAKVWVERMSAQLNIALGRPEVAVGQLDVLTEQVHHSPMNRDRTTTTMIRLSLGQALAALAERELALITHRSTETLIRLKSVVGKLQSHRQSTPLATRAAIYRLVARYELLRGNAKRALRALDQSVDLLVAYDNPIEHAKCLEARGVIYRAMESFDGPALVDQAHAVYAHFGARLPLFIEGWPVPSRYSRLNKDED</sequence>
<protein>
    <recommendedName>
        <fullName evidence="2">non-specific serine/threonine protein kinase</fullName>
        <ecNumber evidence="2">2.7.11.1</ecNumber>
    </recommendedName>
</protein>
<dbReference type="CDD" id="cd14014">
    <property type="entry name" value="STKc_PknB_like"/>
    <property type="match status" value="1"/>
</dbReference>
<dbReference type="Gene3D" id="3.40.50.300">
    <property type="entry name" value="P-loop containing nucleotide triphosphate hydrolases"/>
    <property type="match status" value="1"/>
</dbReference>
<dbReference type="PANTHER" id="PTHR43671">
    <property type="entry name" value="SERINE/THREONINE-PROTEIN KINASE NEK"/>
    <property type="match status" value="1"/>
</dbReference>
<keyword evidence="4 7" id="KW-0547">Nucleotide-binding</keyword>
<dbReference type="InterPro" id="IPR050660">
    <property type="entry name" value="NEK_Ser/Thr_kinase"/>
</dbReference>
<dbReference type="Pfam" id="PF13191">
    <property type="entry name" value="AAA_16"/>
    <property type="match status" value="1"/>
</dbReference>
<dbReference type="InterPro" id="IPR011009">
    <property type="entry name" value="Kinase-like_dom_sf"/>
</dbReference>
<keyword evidence="11" id="KW-1185">Reference proteome</keyword>
<dbReference type="SUPFAM" id="SSF56112">
    <property type="entry name" value="Protein kinase-like (PK-like)"/>
    <property type="match status" value="1"/>
</dbReference>
<proteinExistence type="inferred from homology"/>
<feature type="domain" description="Protein kinase" evidence="9">
    <location>
        <begin position="64"/>
        <end position="479"/>
    </location>
</feature>
<dbReference type="Proteomes" id="UP000315995">
    <property type="component" value="Chromosome"/>
</dbReference>
<keyword evidence="6 7" id="KW-0067">ATP-binding</keyword>
<dbReference type="PANTHER" id="PTHR43671:SF13">
    <property type="entry name" value="SERINE_THREONINE-PROTEIN KINASE NEK2"/>
    <property type="match status" value="1"/>
</dbReference>
<dbReference type="SUPFAM" id="SSF52540">
    <property type="entry name" value="P-loop containing nucleoside triphosphate hydrolases"/>
    <property type="match status" value="1"/>
</dbReference>
<feature type="region of interest" description="Disordered" evidence="8">
    <location>
        <begin position="167"/>
        <end position="228"/>
    </location>
</feature>
<dbReference type="PROSITE" id="PS50011">
    <property type="entry name" value="PROTEIN_KINASE_DOM"/>
    <property type="match status" value="1"/>
</dbReference>
<evidence type="ECO:0000256" key="4">
    <source>
        <dbReference type="ARBA" id="ARBA00022741"/>
    </source>
</evidence>
<evidence type="ECO:0000259" key="9">
    <source>
        <dbReference type="PROSITE" id="PS50011"/>
    </source>
</evidence>
<evidence type="ECO:0000256" key="3">
    <source>
        <dbReference type="ARBA" id="ARBA00022679"/>
    </source>
</evidence>
<dbReference type="EMBL" id="CP041186">
    <property type="protein sequence ID" value="QDG49700.1"/>
    <property type="molecule type" value="Genomic_DNA"/>
</dbReference>
<feature type="binding site" evidence="7">
    <location>
        <position position="93"/>
    </location>
    <ligand>
        <name>ATP</name>
        <dbReference type="ChEBI" id="CHEBI:30616"/>
    </ligand>
</feature>
<evidence type="ECO:0000256" key="2">
    <source>
        <dbReference type="ARBA" id="ARBA00012513"/>
    </source>
</evidence>
<accession>A0A4Y6PN78</accession>
<evidence type="ECO:0000256" key="6">
    <source>
        <dbReference type="ARBA" id="ARBA00022840"/>
    </source>
</evidence>
<dbReference type="InterPro" id="IPR000719">
    <property type="entry name" value="Prot_kinase_dom"/>
</dbReference>
<dbReference type="PROSITE" id="PS00107">
    <property type="entry name" value="PROTEIN_KINASE_ATP"/>
    <property type="match status" value="1"/>
</dbReference>
<evidence type="ECO:0000256" key="7">
    <source>
        <dbReference type="PROSITE-ProRule" id="PRU10141"/>
    </source>
</evidence>
<dbReference type="OrthoDB" id="5476154at2"/>
<dbReference type="Gene3D" id="1.10.510.10">
    <property type="entry name" value="Transferase(Phosphotransferase) domain 1"/>
    <property type="match status" value="2"/>
</dbReference>
<evidence type="ECO:0000256" key="8">
    <source>
        <dbReference type="SAM" id="MobiDB-lite"/>
    </source>
</evidence>
<evidence type="ECO:0000256" key="5">
    <source>
        <dbReference type="ARBA" id="ARBA00022777"/>
    </source>
</evidence>
<keyword evidence="3" id="KW-0808">Transferase</keyword>
<dbReference type="GO" id="GO:0004674">
    <property type="term" value="F:protein serine/threonine kinase activity"/>
    <property type="evidence" value="ECO:0007669"/>
    <property type="project" value="UniProtKB-EC"/>
</dbReference>
<evidence type="ECO:0000313" key="10">
    <source>
        <dbReference type="EMBL" id="QDG49700.1"/>
    </source>
</evidence>
<evidence type="ECO:0000256" key="1">
    <source>
        <dbReference type="ARBA" id="ARBA00010886"/>
    </source>
</evidence>
<keyword evidence="5" id="KW-0418">Kinase</keyword>
<name>A0A4Y6PN78_PERCE</name>
<organism evidence="10 11">
    <name type="scientific">Persicimonas caeni</name>
    <dbReference type="NCBI Taxonomy" id="2292766"/>
    <lineage>
        <taxon>Bacteria</taxon>
        <taxon>Deltaproteobacteria</taxon>
        <taxon>Bradymonadales</taxon>
        <taxon>Bradymonadaceae</taxon>
        <taxon>Persicimonas</taxon>
    </lineage>
</organism>
<gene>
    <name evidence="10" type="ORF">FIV42_02770</name>
</gene>
<accession>A0A5B8Y043</accession>
<dbReference type="EC" id="2.7.11.1" evidence="2"/>
<dbReference type="InterPro" id="IPR041664">
    <property type="entry name" value="AAA_16"/>
</dbReference>
<reference evidence="10 11" key="1">
    <citation type="submission" date="2019-06" db="EMBL/GenBank/DDBJ databases">
        <title>Persicimonas caeni gen. nov., sp. nov., a predatory bacterium isolated from solar saltern.</title>
        <authorList>
            <person name="Wang S."/>
        </authorList>
    </citation>
    <scope>NUCLEOTIDE SEQUENCE [LARGE SCALE GENOMIC DNA]</scope>
    <source>
        <strain evidence="10 11">YN101</strain>
    </source>
</reference>
<dbReference type="Pfam" id="PF00069">
    <property type="entry name" value="Pkinase"/>
    <property type="match status" value="1"/>
</dbReference>
<evidence type="ECO:0000313" key="11">
    <source>
        <dbReference type="Proteomes" id="UP000315995"/>
    </source>
</evidence>
<dbReference type="GO" id="GO:0005524">
    <property type="term" value="F:ATP binding"/>
    <property type="evidence" value="ECO:0007669"/>
    <property type="project" value="UniProtKB-UniRule"/>
</dbReference>
<dbReference type="InterPro" id="IPR027417">
    <property type="entry name" value="P-loop_NTPase"/>
</dbReference>
<dbReference type="InterPro" id="IPR017441">
    <property type="entry name" value="Protein_kinase_ATP_BS"/>
</dbReference>